<evidence type="ECO:0000256" key="7">
    <source>
        <dbReference type="ARBA" id="ARBA00023065"/>
    </source>
</evidence>
<evidence type="ECO:0000256" key="4">
    <source>
        <dbReference type="ARBA" id="ARBA00022741"/>
    </source>
</evidence>
<protein>
    <submittedName>
        <fullName evidence="10">ABC transporter ATP-binding protein</fullName>
    </submittedName>
</protein>
<keyword evidence="1" id="KW-0813">Transport</keyword>
<dbReference type="InterPro" id="IPR050093">
    <property type="entry name" value="ABC_SmlMolc_Importer"/>
</dbReference>
<dbReference type="PROSITE" id="PS00211">
    <property type="entry name" value="ABC_TRANSPORTER_1"/>
    <property type="match status" value="1"/>
</dbReference>
<evidence type="ECO:0000313" key="10">
    <source>
        <dbReference type="EMBL" id="MDT2829105.1"/>
    </source>
</evidence>
<organism evidence="10 11">
    <name type="scientific">Enterococcus viikkiensis</name>
    <dbReference type="NCBI Taxonomy" id="930854"/>
    <lineage>
        <taxon>Bacteria</taxon>
        <taxon>Bacillati</taxon>
        <taxon>Bacillota</taxon>
        <taxon>Bacilli</taxon>
        <taxon>Lactobacillales</taxon>
        <taxon>Enterococcaceae</taxon>
        <taxon>Enterococcus</taxon>
    </lineage>
</organism>
<evidence type="ECO:0000256" key="3">
    <source>
        <dbReference type="ARBA" id="ARBA00022496"/>
    </source>
</evidence>
<gene>
    <name evidence="10" type="ORF">P7H59_11740</name>
</gene>
<dbReference type="Pfam" id="PF00005">
    <property type="entry name" value="ABC_tran"/>
    <property type="match status" value="1"/>
</dbReference>
<reference evidence="10 11" key="1">
    <citation type="submission" date="2023-03" db="EMBL/GenBank/DDBJ databases">
        <authorList>
            <person name="Shen W."/>
            <person name="Cai J."/>
        </authorList>
    </citation>
    <scope>NUCLEOTIDE SEQUENCE [LARGE SCALE GENOMIC DNA]</scope>
    <source>
        <strain evidence="10 11">B101</strain>
    </source>
</reference>
<evidence type="ECO:0000313" key="11">
    <source>
        <dbReference type="Proteomes" id="UP001265301"/>
    </source>
</evidence>
<keyword evidence="5 10" id="KW-0067">ATP-binding</keyword>
<dbReference type="GO" id="GO:0005524">
    <property type="term" value="F:ATP binding"/>
    <property type="evidence" value="ECO:0007669"/>
    <property type="project" value="UniProtKB-KW"/>
</dbReference>
<keyword evidence="3" id="KW-0410">Iron transport</keyword>
<proteinExistence type="predicted"/>
<dbReference type="PANTHER" id="PTHR42781">
    <property type="entry name" value="SPERMIDINE/PUTRESCINE IMPORT ATP-BINDING PROTEIN POTA"/>
    <property type="match status" value="1"/>
</dbReference>
<dbReference type="SUPFAM" id="SSF52540">
    <property type="entry name" value="P-loop containing nucleoside triphosphate hydrolases"/>
    <property type="match status" value="1"/>
</dbReference>
<keyword evidence="6" id="KW-0408">Iron</keyword>
<evidence type="ECO:0000259" key="9">
    <source>
        <dbReference type="PROSITE" id="PS50893"/>
    </source>
</evidence>
<dbReference type="RefSeq" id="WP_311819656.1">
    <property type="nucleotide sequence ID" value="NZ_JARQBN010000028.1"/>
</dbReference>
<comment type="caution">
    <text evidence="10">The sequence shown here is derived from an EMBL/GenBank/DDBJ whole genome shotgun (WGS) entry which is preliminary data.</text>
</comment>
<dbReference type="PROSITE" id="PS50893">
    <property type="entry name" value="ABC_TRANSPORTER_2"/>
    <property type="match status" value="1"/>
</dbReference>
<evidence type="ECO:0000256" key="6">
    <source>
        <dbReference type="ARBA" id="ARBA00023004"/>
    </source>
</evidence>
<dbReference type="SMART" id="SM00382">
    <property type="entry name" value="AAA"/>
    <property type="match status" value="1"/>
</dbReference>
<dbReference type="PANTHER" id="PTHR42781:SF4">
    <property type="entry name" value="SPERMIDINE_PUTRESCINE IMPORT ATP-BINDING PROTEIN POTA"/>
    <property type="match status" value="1"/>
</dbReference>
<keyword evidence="8" id="KW-0472">Membrane</keyword>
<feature type="domain" description="ABC transporter" evidence="9">
    <location>
        <begin position="3"/>
        <end position="227"/>
    </location>
</feature>
<evidence type="ECO:0000256" key="5">
    <source>
        <dbReference type="ARBA" id="ARBA00022840"/>
    </source>
</evidence>
<dbReference type="InterPro" id="IPR017871">
    <property type="entry name" value="ABC_transporter-like_CS"/>
</dbReference>
<keyword evidence="2" id="KW-1003">Cell membrane</keyword>
<evidence type="ECO:0000256" key="8">
    <source>
        <dbReference type="ARBA" id="ARBA00023136"/>
    </source>
</evidence>
<accession>A0ABU3FT05</accession>
<evidence type="ECO:0000256" key="2">
    <source>
        <dbReference type="ARBA" id="ARBA00022475"/>
    </source>
</evidence>
<sequence length="331" mass="36853">MGLSVSNLYVNYGKKELLTDVSFNVAEGETVALFGPSGVGKTSLLKILAGIQKSDRGTITFSDSFSQEETILVFQDFWLFPHMTVTENIAFGLKARKLSRAIIQEKIKKIVTAFDLTGLENQFPDQLSGGQQQRVALARAIVLEPKLLLLDEPFANLDSQLKLVMRSYLQRLQQEYRFSVILVTHDREEAFHLADRMILLLAGTIQQIGTPQELYFYPINQQVAEAIGEGNYLSGNVQGESFQIGTTTLAVKNPQQLVGQARVFIPYGTEIMISDQGLPALVCGNEWSPNGQRTQLQIGACRCTFTNLSQKVQTGTEIYLNFQQPLQVLPK</sequence>
<keyword evidence="11" id="KW-1185">Reference proteome</keyword>
<keyword evidence="7" id="KW-0406">Ion transport</keyword>
<keyword evidence="4" id="KW-0547">Nucleotide-binding</keyword>
<evidence type="ECO:0000256" key="1">
    <source>
        <dbReference type="ARBA" id="ARBA00022448"/>
    </source>
</evidence>
<dbReference type="InterPro" id="IPR003593">
    <property type="entry name" value="AAA+_ATPase"/>
</dbReference>
<dbReference type="Proteomes" id="UP001265301">
    <property type="component" value="Unassembled WGS sequence"/>
</dbReference>
<name>A0ABU3FT05_9ENTE</name>
<dbReference type="InterPro" id="IPR027417">
    <property type="entry name" value="P-loop_NTPase"/>
</dbReference>
<dbReference type="Gene3D" id="3.40.50.300">
    <property type="entry name" value="P-loop containing nucleotide triphosphate hydrolases"/>
    <property type="match status" value="1"/>
</dbReference>
<dbReference type="InterPro" id="IPR015853">
    <property type="entry name" value="ABC_transpr_FbpC"/>
</dbReference>
<dbReference type="InterPro" id="IPR003439">
    <property type="entry name" value="ABC_transporter-like_ATP-bd"/>
</dbReference>
<dbReference type="EMBL" id="JARQBN010000028">
    <property type="protein sequence ID" value="MDT2829105.1"/>
    <property type="molecule type" value="Genomic_DNA"/>
</dbReference>
<dbReference type="CDD" id="cd03259">
    <property type="entry name" value="ABC_Carb_Solutes_like"/>
    <property type="match status" value="1"/>
</dbReference>